<gene>
    <name evidence="1" type="ORF">OX90_07980</name>
</gene>
<evidence type="ECO:0000313" key="2">
    <source>
        <dbReference type="Proteomes" id="UP000037201"/>
    </source>
</evidence>
<proteinExistence type="predicted"/>
<sequence length="95" mass="10418">MAQKKAQPVNKLSAGQQNAFVRDCDATTRRICTKNNQQEQSHMFRALQLVLPTLSTVRHTISGGKSVLLKVPPFGASSVSGKVFPLTLIKTRLRA</sequence>
<dbReference type="EMBL" id="JUEU01000080">
    <property type="protein sequence ID" value="KOP60040.1"/>
    <property type="molecule type" value="Genomic_DNA"/>
</dbReference>
<keyword evidence="2" id="KW-1185">Reference proteome</keyword>
<accession>A0ABR5JRI8</accession>
<organism evidence="1 2">
    <name type="scientific">Pseudomonas coronafaciens pv. porri</name>
    <dbReference type="NCBI Taxonomy" id="83964"/>
    <lineage>
        <taxon>Bacteria</taxon>
        <taxon>Pseudomonadati</taxon>
        <taxon>Pseudomonadota</taxon>
        <taxon>Gammaproteobacteria</taxon>
        <taxon>Pseudomonadales</taxon>
        <taxon>Pseudomonadaceae</taxon>
        <taxon>Pseudomonas</taxon>
        <taxon>Pseudomonas coronafaciens</taxon>
    </lineage>
</organism>
<name>A0ABR5JRI8_9PSED</name>
<dbReference type="Proteomes" id="UP000037201">
    <property type="component" value="Unassembled WGS sequence"/>
</dbReference>
<comment type="caution">
    <text evidence="1">The sequence shown here is derived from an EMBL/GenBank/DDBJ whole genome shotgun (WGS) entry which is preliminary data.</text>
</comment>
<evidence type="ECO:0000313" key="1">
    <source>
        <dbReference type="EMBL" id="KOP60040.1"/>
    </source>
</evidence>
<protein>
    <submittedName>
        <fullName evidence="1">Uncharacterized protein</fullName>
    </submittedName>
</protein>
<reference evidence="1 2" key="1">
    <citation type="submission" date="2015-09" db="EMBL/GenBank/DDBJ databases">
        <title>Genome analysis of Pseudomonas syringae pv. porri LMG.</title>
        <authorList>
            <person name="Rombouts S."/>
        </authorList>
    </citation>
    <scope>NUCLEOTIDE SEQUENCE [LARGE SCALE GENOMIC DNA]</scope>
    <source>
        <strain evidence="1 2">LMG 28496</strain>
    </source>
</reference>